<dbReference type="EMBL" id="JARKIB010000204">
    <property type="protein sequence ID" value="KAJ7724212.1"/>
    <property type="molecule type" value="Genomic_DNA"/>
</dbReference>
<evidence type="ECO:0000313" key="2">
    <source>
        <dbReference type="Proteomes" id="UP001215598"/>
    </source>
</evidence>
<sequence>MSVLELYLRRIAMSESVLESFLPGIQGFFRRKPIDVDQLSSAQLKVHMDQITREAQLWTWIVSGEQSSPYYPEEAQENLKTWQLLKDEISSLYERALHRERREEWAQRWEAQAAQGESSKVKKD</sequence>
<dbReference type="AlphaFoldDB" id="A0AAD7HMM2"/>
<protein>
    <submittedName>
        <fullName evidence="1">Uncharacterized protein</fullName>
    </submittedName>
</protein>
<gene>
    <name evidence="1" type="ORF">B0H16DRAFT_1736814</name>
</gene>
<evidence type="ECO:0000313" key="1">
    <source>
        <dbReference type="EMBL" id="KAJ7724212.1"/>
    </source>
</evidence>
<proteinExistence type="predicted"/>
<reference evidence="1" key="1">
    <citation type="submission" date="2023-03" db="EMBL/GenBank/DDBJ databases">
        <title>Massive genome expansion in bonnet fungi (Mycena s.s.) driven by repeated elements and novel gene families across ecological guilds.</title>
        <authorList>
            <consortium name="Lawrence Berkeley National Laboratory"/>
            <person name="Harder C.B."/>
            <person name="Miyauchi S."/>
            <person name="Viragh M."/>
            <person name="Kuo A."/>
            <person name="Thoen E."/>
            <person name="Andreopoulos B."/>
            <person name="Lu D."/>
            <person name="Skrede I."/>
            <person name="Drula E."/>
            <person name="Henrissat B."/>
            <person name="Morin E."/>
            <person name="Kohler A."/>
            <person name="Barry K."/>
            <person name="LaButti K."/>
            <person name="Morin E."/>
            <person name="Salamov A."/>
            <person name="Lipzen A."/>
            <person name="Mereny Z."/>
            <person name="Hegedus B."/>
            <person name="Baldrian P."/>
            <person name="Stursova M."/>
            <person name="Weitz H."/>
            <person name="Taylor A."/>
            <person name="Grigoriev I.V."/>
            <person name="Nagy L.G."/>
            <person name="Martin F."/>
            <person name="Kauserud H."/>
        </authorList>
    </citation>
    <scope>NUCLEOTIDE SEQUENCE</scope>
    <source>
        <strain evidence="1">CBHHK182m</strain>
    </source>
</reference>
<comment type="caution">
    <text evidence="1">The sequence shown here is derived from an EMBL/GenBank/DDBJ whole genome shotgun (WGS) entry which is preliminary data.</text>
</comment>
<accession>A0AAD7HMM2</accession>
<name>A0AAD7HMM2_9AGAR</name>
<organism evidence="1 2">
    <name type="scientific">Mycena metata</name>
    <dbReference type="NCBI Taxonomy" id="1033252"/>
    <lineage>
        <taxon>Eukaryota</taxon>
        <taxon>Fungi</taxon>
        <taxon>Dikarya</taxon>
        <taxon>Basidiomycota</taxon>
        <taxon>Agaricomycotina</taxon>
        <taxon>Agaricomycetes</taxon>
        <taxon>Agaricomycetidae</taxon>
        <taxon>Agaricales</taxon>
        <taxon>Marasmiineae</taxon>
        <taxon>Mycenaceae</taxon>
        <taxon>Mycena</taxon>
    </lineage>
</organism>
<dbReference type="Proteomes" id="UP001215598">
    <property type="component" value="Unassembled WGS sequence"/>
</dbReference>
<keyword evidence="2" id="KW-1185">Reference proteome</keyword>